<dbReference type="Pfam" id="PF05721">
    <property type="entry name" value="PhyH"/>
    <property type="match status" value="1"/>
</dbReference>
<evidence type="ECO:0000313" key="1">
    <source>
        <dbReference type="EMBL" id="GFE82583.1"/>
    </source>
</evidence>
<name>A0A829YI84_9GAMM</name>
<dbReference type="GO" id="GO:0016706">
    <property type="term" value="F:2-oxoglutarate-dependent dioxygenase activity"/>
    <property type="evidence" value="ECO:0007669"/>
    <property type="project" value="UniProtKB-ARBA"/>
</dbReference>
<accession>A0A829YI84</accession>
<dbReference type="AlphaFoldDB" id="A0A829YI84"/>
<evidence type="ECO:0008006" key="3">
    <source>
        <dbReference type="Google" id="ProtNLM"/>
    </source>
</evidence>
<evidence type="ECO:0000313" key="2">
    <source>
        <dbReference type="Proteomes" id="UP000445000"/>
    </source>
</evidence>
<dbReference type="InterPro" id="IPR008775">
    <property type="entry name" value="Phytyl_CoA_dOase-like"/>
</dbReference>
<sequence>MLNSLKYLSRSAYFFLRQRRWFSKSDLGKEEQQYSIYSAIRREGFTVLDGYKSAEWCERARADVLKHITDRSVTTPQLEDTRIVGVEKLSPYAHEFANDPLLLRLAEMYAGGAETLFYCMANHVTYRGGYGSGGEWHRDSFRRELKALIYLTDVTDADGPFALVKRSSGNGRIFIDTLRMALWGVKDPTRLKDAGERLGYHAIRAKAGTLVLFDTSAIHTGIPIKEGHERLALTNYYVATKDIEIHRAYYRDKVKML</sequence>
<dbReference type="SUPFAM" id="SSF51197">
    <property type="entry name" value="Clavaminate synthase-like"/>
    <property type="match status" value="1"/>
</dbReference>
<proteinExistence type="predicted"/>
<dbReference type="EMBL" id="BLJN01000004">
    <property type="protein sequence ID" value="GFE82583.1"/>
    <property type="molecule type" value="Genomic_DNA"/>
</dbReference>
<organism evidence="1 2">
    <name type="scientific">Steroidobacter agaridevorans</name>
    <dbReference type="NCBI Taxonomy" id="2695856"/>
    <lineage>
        <taxon>Bacteria</taxon>
        <taxon>Pseudomonadati</taxon>
        <taxon>Pseudomonadota</taxon>
        <taxon>Gammaproteobacteria</taxon>
        <taxon>Steroidobacterales</taxon>
        <taxon>Steroidobacteraceae</taxon>
        <taxon>Steroidobacter</taxon>
    </lineage>
</organism>
<comment type="caution">
    <text evidence="1">The sequence shown here is derived from an EMBL/GenBank/DDBJ whole genome shotgun (WGS) entry which is preliminary data.</text>
</comment>
<dbReference type="RefSeq" id="WP_161814209.1">
    <property type="nucleotide sequence ID" value="NZ_BLJN01000004.1"/>
</dbReference>
<protein>
    <recommendedName>
        <fullName evidence="3">Phytanoyl-CoA dioxygenase</fullName>
    </recommendedName>
</protein>
<dbReference type="Gene3D" id="2.60.120.620">
    <property type="entry name" value="q2cbj1_9rhob like domain"/>
    <property type="match status" value="1"/>
</dbReference>
<reference evidence="2" key="1">
    <citation type="submission" date="2020-01" db="EMBL/GenBank/DDBJ databases">
        <title>'Steroidobacter agaridevorans' sp. nov., agar-degrading bacteria isolated from rhizosphere soils.</title>
        <authorList>
            <person name="Ikenaga M."/>
            <person name="Kataoka M."/>
            <person name="Murouchi A."/>
            <person name="Katsuragi S."/>
            <person name="Sakai M."/>
        </authorList>
    </citation>
    <scope>NUCLEOTIDE SEQUENCE [LARGE SCALE GENOMIC DNA]</scope>
    <source>
        <strain evidence="2">YU21-B</strain>
    </source>
</reference>
<gene>
    <name evidence="1" type="ORF">GCM10011487_45830</name>
</gene>
<dbReference type="Proteomes" id="UP000445000">
    <property type="component" value="Unassembled WGS sequence"/>
</dbReference>
<keyword evidence="2" id="KW-1185">Reference proteome</keyword>